<dbReference type="SUPFAM" id="SSF141562">
    <property type="entry name" value="At5g01610-like"/>
    <property type="match status" value="1"/>
</dbReference>
<evidence type="ECO:0000313" key="1">
    <source>
        <dbReference type="EMBL" id="CAH9115098.1"/>
    </source>
</evidence>
<dbReference type="InterPro" id="IPR007493">
    <property type="entry name" value="DUF538"/>
</dbReference>
<comment type="caution">
    <text evidence="1">The sequence shown here is derived from an EMBL/GenBank/DDBJ whole genome shotgun (WGS) entry which is preliminary data.</text>
</comment>
<keyword evidence="2" id="KW-1185">Reference proteome</keyword>
<dbReference type="PANTHER" id="PTHR31676:SF0">
    <property type="entry name" value="OS03G0210500 PROTEIN"/>
    <property type="match status" value="1"/>
</dbReference>
<gene>
    <name evidence="1" type="ORF">CEURO_LOCUS20667</name>
</gene>
<dbReference type="Gene3D" id="2.30.240.10">
    <property type="entry name" value="At5g01610-like"/>
    <property type="match status" value="1"/>
</dbReference>
<proteinExistence type="predicted"/>
<dbReference type="OrthoDB" id="1901318at2759"/>
<dbReference type="InterPro" id="IPR036758">
    <property type="entry name" value="At5g01610-like"/>
</dbReference>
<dbReference type="PANTHER" id="PTHR31676">
    <property type="entry name" value="T31J12.3 PROTEIN-RELATED"/>
    <property type="match status" value="1"/>
</dbReference>
<evidence type="ECO:0000313" key="2">
    <source>
        <dbReference type="Proteomes" id="UP001152484"/>
    </source>
</evidence>
<accession>A0A9P1ELJ9</accession>
<name>A0A9P1ELJ9_CUSEU</name>
<dbReference type="Proteomes" id="UP001152484">
    <property type="component" value="Unassembled WGS sequence"/>
</dbReference>
<sequence>MEKALSIVSIGSKKASSFWLTKKAKEELNNITKDLNTVTNAVEEKAKMLFEKLKGMPQDSLSDLLKRHNLPLGLFPEKIISFEYDKLSSKLIVHLLSPCEVTFGDRSVVRYSTRVKAILRNNKLTYVEGMRIKVLLWVNVTGVYVEGLKSDKVSFITAGVTKSRPMAAYNYHGKAAIVAEF</sequence>
<reference evidence="1" key="1">
    <citation type="submission" date="2022-07" db="EMBL/GenBank/DDBJ databases">
        <authorList>
            <person name="Macas J."/>
            <person name="Novak P."/>
            <person name="Neumann P."/>
        </authorList>
    </citation>
    <scope>NUCLEOTIDE SEQUENCE</scope>
</reference>
<protein>
    <submittedName>
        <fullName evidence="1">Uncharacterized protein</fullName>
    </submittedName>
</protein>
<dbReference type="Pfam" id="PF04398">
    <property type="entry name" value="DUF538"/>
    <property type="match status" value="1"/>
</dbReference>
<organism evidence="1 2">
    <name type="scientific">Cuscuta europaea</name>
    <name type="common">European dodder</name>
    <dbReference type="NCBI Taxonomy" id="41803"/>
    <lineage>
        <taxon>Eukaryota</taxon>
        <taxon>Viridiplantae</taxon>
        <taxon>Streptophyta</taxon>
        <taxon>Embryophyta</taxon>
        <taxon>Tracheophyta</taxon>
        <taxon>Spermatophyta</taxon>
        <taxon>Magnoliopsida</taxon>
        <taxon>eudicotyledons</taxon>
        <taxon>Gunneridae</taxon>
        <taxon>Pentapetalae</taxon>
        <taxon>asterids</taxon>
        <taxon>lamiids</taxon>
        <taxon>Solanales</taxon>
        <taxon>Convolvulaceae</taxon>
        <taxon>Cuscuteae</taxon>
        <taxon>Cuscuta</taxon>
        <taxon>Cuscuta subgen. Cuscuta</taxon>
    </lineage>
</organism>
<dbReference type="AlphaFoldDB" id="A0A9P1ELJ9"/>
<dbReference type="EMBL" id="CAMAPE010000065">
    <property type="protein sequence ID" value="CAH9115098.1"/>
    <property type="molecule type" value="Genomic_DNA"/>
</dbReference>